<organism evidence="6 7">
    <name type="scientific">Rhipicephalus sanguineus</name>
    <name type="common">Brown dog tick</name>
    <name type="synonym">Ixodes sanguineus</name>
    <dbReference type="NCBI Taxonomy" id="34632"/>
    <lineage>
        <taxon>Eukaryota</taxon>
        <taxon>Metazoa</taxon>
        <taxon>Ecdysozoa</taxon>
        <taxon>Arthropoda</taxon>
        <taxon>Chelicerata</taxon>
        <taxon>Arachnida</taxon>
        <taxon>Acari</taxon>
        <taxon>Parasitiformes</taxon>
        <taxon>Ixodida</taxon>
        <taxon>Ixodoidea</taxon>
        <taxon>Ixodidae</taxon>
        <taxon>Rhipicephalinae</taxon>
        <taxon>Rhipicephalus</taxon>
        <taxon>Rhipicephalus</taxon>
    </lineage>
</organism>
<gene>
    <name evidence="6" type="ORF">HPB52_014372</name>
</gene>
<reference evidence="6" key="2">
    <citation type="submission" date="2021-09" db="EMBL/GenBank/DDBJ databases">
        <authorList>
            <person name="Jia N."/>
            <person name="Wang J."/>
            <person name="Shi W."/>
            <person name="Du L."/>
            <person name="Sun Y."/>
            <person name="Zhan W."/>
            <person name="Jiang J."/>
            <person name="Wang Q."/>
            <person name="Zhang B."/>
            <person name="Ji P."/>
            <person name="Sakyi L.B."/>
            <person name="Cui X."/>
            <person name="Yuan T."/>
            <person name="Jiang B."/>
            <person name="Yang W."/>
            <person name="Lam T.T.-Y."/>
            <person name="Chang Q."/>
            <person name="Ding S."/>
            <person name="Wang X."/>
            <person name="Zhu J."/>
            <person name="Ruan X."/>
            <person name="Zhao L."/>
            <person name="Wei J."/>
            <person name="Que T."/>
            <person name="Du C."/>
            <person name="Cheng J."/>
            <person name="Dai P."/>
            <person name="Han X."/>
            <person name="Huang E."/>
            <person name="Gao Y."/>
            <person name="Liu J."/>
            <person name="Shao H."/>
            <person name="Ye R."/>
            <person name="Li L."/>
            <person name="Wei W."/>
            <person name="Wang X."/>
            <person name="Wang C."/>
            <person name="Huo Q."/>
            <person name="Li W."/>
            <person name="Guo W."/>
            <person name="Chen H."/>
            <person name="Chen S."/>
            <person name="Zhou L."/>
            <person name="Zhou L."/>
            <person name="Ni X."/>
            <person name="Tian J."/>
            <person name="Zhou Y."/>
            <person name="Sheng Y."/>
            <person name="Liu T."/>
            <person name="Pan Y."/>
            <person name="Xia L."/>
            <person name="Li J."/>
            <person name="Zhao F."/>
            <person name="Cao W."/>
        </authorList>
    </citation>
    <scope>NUCLEOTIDE SEQUENCE</scope>
    <source>
        <strain evidence="6">Rsan-2018</strain>
        <tissue evidence="6">Larvae</tissue>
    </source>
</reference>
<proteinExistence type="predicted"/>
<comment type="caution">
    <text evidence="6">The sequence shown here is derived from an EMBL/GenBank/DDBJ whole genome shotgun (WGS) entry which is preliminary data.</text>
</comment>
<evidence type="ECO:0000313" key="6">
    <source>
        <dbReference type="EMBL" id="KAH7957022.1"/>
    </source>
</evidence>
<keyword evidence="7" id="KW-1185">Reference proteome</keyword>
<evidence type="ECO:0000256" key="1">
    <source>
        <dbReference type="ARBA" id="ARBA00022723"/>
    </source>
</evidence>
<dbReference type="AlphaFoldDB" id="A0A9D4SX13"/>
<keyword evidence="2" id="KW-0863">Zinc-finger</keyword>
<evidence type="ECO:0000313" key="7">
    <source>
        <dbReference type="Proteomes" id="UP000821837"/>
    </source>
</evidence>
<keyword evidence="1" id="KW-0479">Metal-binding</keyword>
<dbReference type="VEuPathDB" id="VectorBase:RSAN_026979"/>
<feature type="domain" description="THAP-type" evidence="5">
    <location>
        <begin position="4"/>
        <end position="78"/>
    </location>
</feature>
<keyword evidence="3" id="KW-0862">Zinc</keyword>
<evidence type="ECO:0000256" key="4">
    <source>
        <dbReference type="ARBA" id="ARBA00023125"/>
    </source>
</evidence>
<reference evidence="6" key="1">
    <citation type="journal article" date="2020" name="Cell">
        <title>Large-Scale Comparative Analyses of Tick Genomes Elucidate Their Genetic Diversity and Vector Capacities.</title>
        <authorList>
            <consortium name="Tick Genome and Microbiome Consortium (TIGMIC)"/>
            <person name="Jia N."/>
            <person name="Wang J."/>
            <person name="Shi W."/>
            <person name="Du L."/>
            <person name="Sun Y."/>
            <person name="Zhan W."/>
            <person name="Jiang J.F."/>
            <person name="Wang Q."/>
            <person name="Zhang B."/>
            <person name="Ji P."/>
            <person name="Bell-Sakyi L."/>
            <person name="Cui X.M."/>
            <person name="Yuan T.T."/>
            <person name="Jiang B.G."/>
            <person name="Yang W.F."/>
            <person name="Lam T.T."/>
            <person name="Chang Q.C."/>
            <person name="Ding S.J."/>
            <person name="Wang X.J."/>
            <person name="Zhu J.G."/>
            <person name="Ruan X.D."/>
            <person name="Zhao L."/>
            <person name="Wei J.T."/>
            <person name="Ye R.Z."/>
            <person name="Que T.C."/>
            <person name="Du C.H."/>
            <person name="Zhou Y.H."/>
            <person name="Cheng J.X."/>
            <person name="Dai P.F."/>
            <person name="Guo W.B."/>
            <person name="Han X.H."/>
            <person name="Huang E.J."/>
            <person name="Li L.F."/>
            <person name="Wei W."/>
            <person name="Gao Y.C."/>
            <person name="Liu J.Z."/>
            <person name="Shao H.Z."/>
            <person name="Wang X."/>
            <person name="Wang C.C."/>
            <person name="Yang T.C."/>
            <person name="Huo Q.B."/>
            <person name="Li W."/>
            <person name="Chen H.Y."/>
            <person name="Chen S.E."/>
            <person name="Zhou L.G."/>
            <person name="Ni X.B."/>
            <person name="Tian J.H."/>
            <person name="Sheng Y."/>
            <person name="Liu T."/>
            <person name="Pan Y.S."/>
            <person name="Xia L.Y."/>
            <person name="Li J."/>
            <person name="Zhao F."/>
            <person name="Cao W.C."/>
        </authorList>
    </citation>
    <scope>NUCLEOTIDE SEQUENCE</scope>
    <source>
        <strain evidence="6">Rsan-2018</strain>
    </source>
</reference>
<dbReference type="InterPro" id="IPR006612">
    <property type="entry name" value="THAP_Znf"/>
</dbReference>
<accession>A0A9D4SX13</accession>
<sequence length="198" mass="22281">MVNCAVYGCSNRTRNSLNDENFQRVGFNVVPKVISGQCAKITELSSKRRALWLSRIRREDLDESATHYRVCGAHFITGKTSLFDGRGQSRLGASFNLGYKSTTHAKRSASNSLTFETTTMLPSQRVFHPWWLHEAACDIIVSLQGFVALKLLPRHETCPVNKIIVDIRTALRWDSSNIVRELVIGKREGVVATAFLRL</sequence>
<dbReference type="Pfam" id="PF05485">
    <property type="entry name" value="THAP"/>
    <property type="match status" value="1"/>
</dbReference>
<dbReference type="GO" id="GO:0003677">
    <property type="term" value="F:DNA binding"/>
    <property type="evidence" value="ECO:0007669"/>
    <property type="project" value="UniProtKB-KW"/>
</dbReference>
<dbReference type="Proteomes" id="UP000821837">
    <property type="component" value="Unassembled WGS sequence"/>
</dbReference>
<dbReference type="SUPFAM" id="SSF57716">
    <property type="entry name" value="Glucocorticoid receptor-like (DNA-binding domain)"/>
    <property type="match status" value="1"/>
</dbReference>
<name>A0A9D4SX13_RHISA</name>
<evidence type="ECO:0000256" key="3">
    <source>
        <dbReference type="ARBA" id="ARBA00022833"/>
    </source>
</evidence>
<evidence type="ECO:0000256" key="2">
    <source>
        <dbReference type="ARBA" id="ARBA00022771"/>
    </source>
</evidence>
<evidence type="ECO:0000259" key="5">
    <source>
        <dbReference type="Pfam" id="PF05485"/>
    </source>
</evidence>
<keyword evidence="4" id="KW-0238">DNA-binding</keyword>
<dbReference type="EMBL" id="JABSTV010001250">
    <property type="protein sequence ID" value="KAH7957022.1"/>
    <property type="molecule type" value="Genomic_DNA"/>
</dbReference>
<dbReference type="GO" id="GO:0008270">
    <property type="term" value="F:zinc ion binding"/>
    <property type="evidence" value="ECO:0007669"/>
    <property type="project" value="UniProtKB-KW"/>
</dbReference>
<protein>
    <recommendedName>
        <fullName evidence="5">THAP-type domain-containing protein</fullName>
    </recommendedName>
</protein>